<keyword evidence="3" id="KW-1185">Reference proteome</keyword>
<gene>
    <name evidence="2" type="ORF">G6F50_017734</name>
</gene>
<dbReference type="AlphaFoldDB" id="A0A9P6XPH3"/>
<proteinExistence type="predicted"/>
<evidence type="ECO:0000313" key="3">
    <source>
        <dbReference type="Proteomes" id="UP000740926"/>
    </source>
</evidence>
<feature type="compositionally biased region" description="Basic and acidic residues" evidence="1">
    <location>
        <begin position="1"/>
        <end position="19"/>
    </location>
</feature>
<organism evidence="2 3">
    <name type="scientific">Rhizopus delemar</name>
    <dbReference type="NCBI Taxonomy" id="936053"/>
    <lineage>
        <taxon>Eukaryota</taxon>
        <taxon>Fungi</taxon>
        <taxon>Fungi incertae sedis</taxon>
        <taxon>Mucoromycota</taxon>
        <taxon>Mucoromycotina</taxon>
        <taxon>Mucoromycetes</taxon>
        <taxon>Mucorales</taxon>
        <taxon>Mucorineae</taxon>
        <taxon>Rhizopodaceae</taxon>
        <taxon>Rhizopus</taxon>
    </lineage>
</organism>
<sequence>MRELDAIERSHRQERERMQRSGQMFQPRVPLGMSVQELEALTDWRQRPDDFDEALQLTGREYHWQWGYLRWRTCYLNPPGVTVAEASARRWQRAEEAAA</sequence>
<accession>A0A9P6XPH3</accession>
<name>A0A9P6XPH3_9FUNG</name>
<reference evidence="2 3" key="1">
    <citation type="journal article" date="2020" name="Microb. Genom.">
        <title>Genetic diversity of clinical and environmental Mucorales isolates obtained from an investigation of mucormycosis cases among solid organ transplant recipients.</title>
        <authorList>
            <person name="Nguyen M.H."/>
            <person name="Kaul D."/>
            <person name="Muto C."/>
            <person name="Cheng S.J."/>
            <person name="Richter R.A."/>
            <person name="Bruno V.M."/>
            <person name="Liu G."/>
            <person name="Beyhan S."/>
            <person name="Sundermann A.J."/>
            <person name="Mounaud S."/>
            <person name="Pasculle A.W."/>
            <person name="Nierman W.C."/>
            <person name="Driscoll E."/>
            <person name="Cumbie R."/>
            <person name="Clancy C.J."/>
            <person name="Dupont C.L."/>
        </authorList>
    </citation>
    <scope>NUCLEOTIDE SEQUENCE [LARGE SCALE GENOMIC DNA]</scope>
    <source>
        <strain evidence="2 3">GL24</strain>
    </source>
</reference>
<evidence type="ECO:0000256" key="1">
    <source>
        <dbReference type="SAM" id="MobiDB-lite"/>
    </source>
</evidence>
<evidence type="ECO:0000313" key="2">
    <source>
        <dbReference type="EMBL" id="KAG1529823.1"/>
    </source>
</evidence>
<dbReference type="Proteomes" id="UP000740926">
    <property type="component" value="Unassembled WGS sequence"/>
</dbReference>
<dbReference type="EMBL" id="JAANIU010013920">
    <property type="protein sequence ID" value="KAG1529823.1"/>
    <property type="molecule type" value="Genomic_DNA"/>
</dbReference>
<protein>
    <submittedName>
        <fullName evidence="2">Uncharacterized protein</fullName>
    </submittedName>
</protein>
<comment type="caution">
    <text evidence="2">The sequence shown here is derived from an EMBL/GenBank/DDBJ whole genome shotgun (WGS) entry which is preliminary data.</text>
</comment>
<feature type="region of interest" description="Disordered" evidence="1">
    <location>
        <begin position="1"/>
        <end position="25"/>
    </location>
</feature>